<name>A0AAD4PRX8_9EURO</name>
<dbReference type="PANTHER" id="PTHR43591:SF10">
    <property type="entry name" value="ABC TRANSMEMBRANE TYPE-1 DOMAIN-CONTAINING PROTEIN-RELATED"/>
    <property type="match status" value="1"/>
</dbReference>
<gene>
    <name evidence="1" type="ORF">BGW36DRAFT_390098</name>
</gene>
<keyword evidence="1" id="KW-0808">Transferase</keyword>
<keyword evidence="2" id="KW-1185">Reference proteome</keyword>
<dbReference type="CDD" id="cd02440">
    <property type="entry name" value="AdoMet_MTases"/>
    <property type="match status" value="1"/>
</dbReference>
<keyword evidence="1" id="KW-0489">Methyltransferase</keyword>
<protein>
    <submittedName>
        <fullName evidence="1">S-adenosyl-L-methionine-dependent methyltransferase</fullName>
    </submittedName>
</protein>
<dbReference type="PANTHER" id="PTHR43591">
    <property type="entry name" value="METHYLTRANSFERASE"/>
    <property type="match status" value="1"/>
</dbReference>
<dbReference type="Proteomes" id="UP001201262">
    <property type="component" value="Unassembled WGS sequence"/>
</dbReference>
<evidence type="ECO:0000313" key="2">
    <source>
        <dbReference type="Proteomes" id="UP001201262"/>
    </source>
</evidence>
<dbReference type="GeneID" id="70247721"/>
<proteinExistence type="predicted"/>
<dbReference type="GO" id="GO:0032259">
    <property type="term" value="P:methylation"/>
    <property type="evidence" value="ECO:0007669"/>
    <property type="project" value="UniProtKB-KW"/>
</dbReference>
<organism evidence="1 2">
    <name type="scientific">Talaromyces proteolyticus</name>
    <dbReference type="NCBI Taxonomy" id="1131652"/>
    <lineage>
        <taxon>Eukaryota</taxon>
        <taxon>Fungi</taxon>
        <taxon>Dikarya</taxon>
        <taxon>Ascomycota</taxon>
        <taxon>Pezizomycotina</taxon>
        <taxon>Eurotiomycetes</taxon>
        <taxon>Eurotiomycetidae</taxon>
        <taxon>Eurotiales</taxon>
        <taxon>Trichocomaceae</taxon>
        <taxon>Talaromyces</taxon>
        <taxon>Talaromyces sect. Bacilispori</taxon>
    </lineage>
</organism>
<dbReference type="GO" id="GO:0008168">
    <property type="term" value="F:methyltransferase activity"/>
    <property type="evidence" value="ECO:0007669"/>
    <property type="project" value="UniProtKB-KW"/>
</dbReference>
<dbReference type="RefSeq" id="XP_046066308.1">
    <property type="nucleotide sequence ID" value="XM_046217434.1"/>
</dbReference>
<dbReference type="EMBL" id="JAJTJA010000014">
    <property type="protein sequence ID" value="KAH8690025.1"/>
    <property type="molecule type" value="Genomic_DNA"/>
</dbReference>
<evidence type="ECO:0000313" key="1">
    <source>
        <dbReference type="EMBL" id="KAH8690025.1"/>
    </source>
</evidence>
<comment type="caution">
    <text evidence="1">The sequence shown here is derived from an EMBL/GenBank/DDBJ whole genome shotgun (WGS) entry which is preliminary data.</text>
</comment>
<reference evidence="1" key="1">
    <citation type="submission" date="2021-12" db="EMBL/GenBank/DDBJ databases">
        <title>Convergent genome expansion in fungi linked to evolution of root-endophyte symbiosis.</title>
        <authorList>
            <consortium name="DOE Joint Genome Institute"/>
            <person name="Ke Y.-H."/>
            <person name="Bonito G."/>
            <person name="Liao H.-L."/>
            <person name="Looney B."/>
            <person name="Rojas-Flechas A."/>
            <person name="Nash J."/>
            <person name="Hameed K."/>
            <person name="Schadt C."/>
            <person name="Martin F."/>
            <person name="Crous P.W."/>
            <person name="Miettinen O."/>
            <person name="Magnuson J.K."/>
            <person name="Labbe J."/>
            <person name="Jacobson D."/>
            <person name="Doktycz M.J."/>
            <person name="Veneault-Fourrey C."/>
            <person name="Kuo A."/>
            <person name="Mondo S."/>
            <person name="Calhoun S."/>
            <person name="Riley R."/>
            <person name="Ohm R."/>
            <person name="LaButti K."/>
            <person name="Andreopoulos B."/>
            <person name="Pangilinan J."/>
            <person name="Nolan M."/>
            <person name="Tritt A."/>
            <person name="Clum A."/>
            <person name="Lipzen A."/>
            <person name="Daum C."/>
            <person name="Barry K."/>
            <person name="Grigoriev I.V."/>
            <person name="Vilgalys R."/>
        </authorList>
    </citation>
    <scope>NUCLEOTIDE SEQUENCE</scope>
    <source>
        <strain evidence="1">PMI_201</strain>
    </source>
</reference>
<sequence>MTSGSQAGPRPGAAAVPLLGEDIEAQSVISATDSAIGDSDTLSDTTSLASSVVDYVYENGRRYHRYREGEYLYPNDETEQDRLDMLHHIFLLMLDGGLYKAPLSRSPRRILDYGTGTGIYALDIADEFPGAEVIGIDLSPIQPTWIAPNLQFVVDDVEATWTYEEGQKFDYIHQRNMVGSIGDWDRLFEQAISHTTPAGYIELQEFNVWFQTQRGELQDDSHIQRWQRALVDGTKSFGKPLRVVAELADKVRSAGYVDVKEDILKVPIGTWPSDPKLRKIGQYMHSHVLDSIEPLTLALFTRVLGWTELECQVLIAKVKEEFKNPDQQFFIYTHFIYGKKPEA</sequence>
<dbReference type="Pfam" id="PF13489">
    <property type="entry name" value="Methyltransf_23"/>
    <property type="match status" value="1"/>
</dbReference>
<dbReference type="AlphaFoldDB" id="A0AAD4PRX8"/>
<dbReference type="Gene3D" id="3.40.50.150">
    <property type="entry name" value="Vaccinia Virus protein VP39"/>
    <property type="match status" value="1"/>
</dbReference>
<dbReference type="SUPFAM" id="SSF53335">
    <property type="entry name" value="S-adenosyl-L-methionine-dependent methyltransferases"/>
    <property type="match status" value="1"/>
</dbReference>
<dbReference type="InterPro" id="IPR029063">
    <property type="entry name" value="SAM-dependent_MTases_sf"/>
</dbReference>
<accession>A0AAD4PRX8</accession>